<protein>
    <recommendedName>
        <fullName evidence="1">ATPase AAA-type core domain-containing protein</fullName>
    </recommendedName>
</protein>
<sequence>MDSRLEELKSLINSPLYDIRLVGIYGTGGIGKTTIAKFFYNEIQCEFNGASFLAKIMGQKIELSNIDDGINIIKNRLGSKKVLIVIDDVDNLEQLRSLLGSKNWSRSRN</sequence>
<dbReference type="Pfam" id="PF00004">
    <property type="entry name" value="AAA"/>
    <property type="match status" value="1"/>
</dbReference>
<reference evidence="2 3" key="1">
    <citation type="journal article" date="2023" name="BMC Biotechnol.">
        <title>Vitis rotundifolia cv Carlos genome sequencing.</title>
        <authorList>
            <person name="Huff M."/>
            <person name="Hulse-Kemp A."/>
            <person name="Scheffler B."/>
            <person name="Youngblood R."/>
            <person name="Simpson S."/>
            <person name="Babiker E."/>
            <person name="Staton M."/>
        </authorList>
    </citation>
    <scope>NUCLEOTIDE SEQUENCE [LARGE SCALE GENOMIC DNA]</scope>
    <source>
        <tissue evidence="2">Leaf</tissue>
    </source>
</reference>
<dbReference type="InterPro" id="IPR044974">
    <property type="entry name" value="Disease_R_plants"/>
</dbReference>
<accession>A0AA39D5N7</accession>
<dbReference type="PANTHER" id="PTHR11017">
    <property type="entry name" value="LEUCINE-RICH REPEAT-CONTAINING PROTEIN"/>
    <property type="match status" value="1"/>
</dbReference>
<evidence type="ECO:0000313" key="2">
    <source>
        <dbReference type="EMBL" id="KAJ9672863.1"/>
    </source>
</evidence>
<evidence type="ECO:0000259" key="1">
    <source>
        <dbReference type="Pfam" id="PF00004"/>
    </source>
</evidence>
<dbReference type="InterPro" id="IPR027417">
    <property type="entry name" value="P-loop_NTPase"/>
</dbReference>
<dbReference type="SUPFAM" id="SSF52540">
    <property type="entry name" value="P-loop containing nucleoside triphosphate hydrolases"/>
    <property type="match status" value="1"/>
</dbReference>
<dbReference type="AlphaFoldDB" id="A0AA39D5N7"/>
<gene>
    <name evidence="2" type="ORF">PVL29_026209</name>
</gene>
<name>A0AA39D5N7_VITRO</name>
<keyword evidence="3" id="KW-1185">Reference proteome</keyword>
<dbReference type="GO" id="GO:0016887">
    <property type="term" value="F:ATP hydrolysis activity"/>
    <property type="evidence" value="ECO:0007669"/>
    <property type="project" value="InterPro"/>
</dbReference>
<dbReference type="InterPro" id="IPR003959">
    <property type="entry name" value="ATPase_AAA_core"/>
</dbReference>
<dbReference type="GO" id="GO:0006952">
    <property type="term" value="P:defense response"/>
    <property type="evidence" value="ECO:0007669"/>
    <property type="project" value="InterPro"/>
</dbReference>
<dbReference type="Proteomes" id="UP001168098">
    <property type="component" value="Unassembled WGS sequence"/>
</dbReference>
<dbReference type="Gene3D" id="3.40.50.300">
    <property type="entry name" value="P-loop containing nucleotide triphosphate hydrolases"/>
    <property type="match status" value="1"/>
</dbReference>
<dbReference type="GO" id="GO:0005524">
    <property type="term" value="F:ATP binding"/>
    <property type="evidence" value="ECO:0007669"/>
    <property type="project" value="InterPro"/>
</dbReference>
<feature type="domain" description="ATPase AAA-type core" evidence="1">
    <location>
        <begin position="24"/>
        <end position="96"/>
    </location>
</feature>
<evidence type="ECO:0000313" key="3">
    <source>
        <dbReference type="Proteomes" id="UP001168098"/>
    </source>
</evidence>
<dbReference type="PANTHER" id="PTHR11017:SF570">
    <property type="entry name" value="DISEASE RESISTANCE PROTEIN (TIR-NBS CLASS)-RELATED"/>
    <property type="match status" value="1"/>
</dbReference>
<proteinExistence type="predicted"/>
<dbReference type="EMBL" id="JARBHA010000019">
    <property type="protein sequence ID" value="KAJ9672863.1"/>
    <property type="molecule type" value="Genomic_DNA"/>
</dbReference>
<comment type="caution">
    <text evidence="2">The sequence shown here is derived from an EMBL/GenBank/DDBJ whole genome shotgun (WGS) entry which is preliminary data.</text>
</comment>
<organism evidence="2 3">
    <name type="scientific">Vitis rotundifolia</name>
    <name type="common">Muscadine grape</name>
    <dbReference type="NCBI Taxonomy" id="103349"/>
    <lineage>
        <taxon>Eukaryota</taxon>
        <taxon>Viridiplantae</taxon>
        <taxon>Streptophyta</taxon>
        <taxon>Embryophyta</taxon>
        <taxon>Tracheophyta</taxon>
        <taxon>Spermatophyta</taxon>
        <taxon>Magnoliopsida</taxon>
        <taxon>eudicotyledons</taxon>
        <taxon>Gunneridae</taxon>
        <taxon>Pentapetalae</taxon>
        <taxon>rosids</taxon>
        <taxon>Vitales</taxon>
        <taxon>Vitaceae</taxon>
        <taxon>Viteae</taxon>
        <taxon>Vitis</taxon>
    </lineage>
</organism>